<accession>A0A9P5ZUC2</accession>
<dbReference type="AlphaFoldDB" id="A0A9P5ZUC2"/>
<protein>
    <submittedName>
        <fullName evidence="2">Uncharacterized protein</fullName>
    </submittedName>
</protein>
<gene>
    <name evidence="2" type="ORF">BDN71DRAFT_1392903</name>
</gene>
<keyword evidence="1" id="KW-0812">Transmembrane</keyword>
<sequence length="80" mass="9250">AVLLTIQFIAQLFVIPRSWLFGQIIFLLTLAVSWLRNCSLSSINKEELQMMIVLNTLPFSGPAPEREDDALDLRKQQWNF</sequence>
<keyword evidence="1" id="KW-1133">Transmembrane helix</keyword>
<evidence type="ECO:0000313" key="3">
    <source>
        <dbReference type="Proteomes" id="UP000807025"/>
    </source>
</evidence>
<comment type="caution">
    <text evidence="2">The sequence shown here is derived from an EMBL/GenBank/DDBJ whole genome shotgun (WGS) entry which is preliminary data.</text>
</comment>
<name>A0A9P5ZUC2_PLEER</name>
<feature type="non-terminal residue" evidence="2">
    <location>
        <position position="1"/>
    </location>
</feature>
<dbReference type="Proteomes" id="UP000807025">
    <property type="component" value="Unassembled WGS sequence"/>
</dbReference>
<evidence type="ECO:0000256" key="1">
    <source>
        <dbReference type="SAM" id="Phobius"/>
    </source>
</evidence>
<proteinExistence type="predicted"/>
<evidence type="ECO:0000313" key="2">
    <source>
        <dbReference type="EMBL" id="KAF9494637.1"/>
    </source>
</evidence>
<feature type="transmembrane region" description="Helical" evidence="1">
    <location>
        <begin position="18"/>
        <end position="35"/>
    </location>
</feature>
<dbReference type="EMBL" id="MU154570">
    <property type="protein sequence ID" value="KAF9494637.1"/>
    <property type="molecule type" value="Genomic_DNA"/>
</dbReference>
<organism evidence="2 3">
    <name type="scientific">Pleurotus eryngii</name>
    <name type="common">Boletus of the steppes</name>
    <dbReference type="NCBI Taxonomy" id="5323"/>
    <lineage>
        <taxon>Eukaryota</taxon>
        <taxon>Fungi</taxon>
        <taxon>Dikarya</taxon>
        <taxon>Basidiomycota</taxon>
        <taxon>Agaricomycotina</taxon>
        <taxon>Agaricomycetes</taxon>
        <taxon>Agaricomycetidae</taxon>
        <taxon>Agaricales</taxon>
        <taxon>Pleurotineae</taxon>
        <taxon>Pleurotaceae</taxon>
        <taxon>Pleurotus</taxon>
    </lineage>
</organism>
<keyword evidence="1" id="KW-0472">Membrane</keyword>
<keyword evidence="3" id="KW-1185">Reference proteome</keyword>
<dbReference type="OrthoDB" id="2366471at2759"/>
<reference evidence="2" key="1">
    <citation type="submission" date="2020-11" db="EMBL/GenBank/DDBJ databases">
        <authorList>
            <consortium name="DOE Joint Genome Institute"/>
            <person name="Ahrendt S."/>
            <person name="Riley R."/>
            <person name="Andreopoulos W."/>
            <person name="Labutti K."/>
            <person name="Pangilinan J."/>
            <person name="Ruiz-Duenas F.J."/>
            <person name="Barrasa J.M."/>
            <person name="Sanchez-Garcia M."/>
            <person name="Camarero S."/>
            <person name="Miyauchi S."/>
            <person name="Serrano A."/>
            <person name="Linde D."/>
            <person name="Babiker R."/>
            <person name="Drula E."/>
            <person name="Ayuso-Fernandez I."/>
            <person name="Pacheco R."/>
            <person name="Padilla G."/>
            <person name="Ferreira P."/>
            <person name="Barriuso J."/>
            <person name="Kellner H."/>
            <person name="Castanera R."/>
            <person name="Alfaro M."/>
            <person name="Ramirez L."/>
            <person name="Pisabarro A.G."/>
            <person name="Kuo A."/>
            <person name="Tritt A."/>
            <person name="Lipzen A."/>
            <person name="He G."/>
            <person name="Yan M."/>
            <person name="Ng V."/>
            <person name="Cullen D."/>
            <person name="Martin F."/>
            <person name="Rosso M.-N."/>
            <person name="Henrissat B."/>
            <person name="Hibbett D."/>
            <person name="Martinez A.T."/>
            <person name="Grigoriev I.V."/>
        </authorList>
    </citation>
    <scope>NUCLEOTIDE SEQUENCE</scope>
    <source>
        <strain evidence="2">ATCC 90797</strain>
    </source>
</reference>